<accession>A0ABU0M3G9</accession>
<sequence>MMRRPPQRYAPGARAALRLAMLPLPLMILAIILRQFGLLEIAPLFVTLSIAWLLAGLALVAATIALRSVWRDGDQGAGTAIGAIVLALVALVLPALVVVDLARLPRLADVSTDVIDPPLFTAAPDAVVMRPLPGEALQAAQLAAYPAIVPRHYPLSPERVYQAIESLAGARGWRITDARAPDADNEVGWIEAGATTFLLALPVDVVIRVIADGSGTLVDMRSAVRIGAHDLGDDAARIGGFFADLDSLLQGVAEPDDDARPADMVDDAAPLPPIPERAPLSRR</sequence>
<dbReference type="InterPro" id="IPR010865">
    <property type="entry name" value="DUF1499"/>
</dbReference>
<keyword evidence="2" id="KW-1133">Transmembrane helix</keyword>
<evidence type="ECO:0000256" key="1">
    <source>
        <dbReference type="SAM" id="MobiDB-lite"/>
    </source>
</evidence>
<evidence type="ECO:0000313" key="3">
    <source>
        <dbReference type="EMBL" id="MDQ0515496.1"/>
    </source>
</evidence>
<comment type="caution">
    <text evidence="3">The sequence shown here is derived from an EMBL/GenBank/DDBJ whole genome shotgun (WGS) entry which is preliminary data.</text>
</comment>
<proteinExistence type="predicted"/>
<dbReference type="EMBL" id="JAUSWJ010000001">
    <property type="protein sequence ID" value="MDQ0515496.1"/>
    <property type="molecule type" value="Genomic_DNA"/>
</dbReference>
<dbReference type="Pfam" id="PF07386">
    <property type="entry name" value="DUF1499"/>
    <property type="match status" value="1"/>
</dbReference>
<dbReference type="RefSeq" id="WP_266280938.1">
    <property type="nucleotide sequence ID" value="NZ_JAPKNF010000001.1"/>
</dbReference>
<feature type="transmembrane region" description="Helical" evidence="2">
    <location>
        <begin position="78"/>
        <end position="99"/>
    </location>
</feature>
<organism evidence="3 4">
    <name type="scientific">Kaistia geumhonensis</name>
    <dbReference type="NCBI Taxonomy" id="410839"/>
    <lineage>
        <taxon>Bacteria</taxon>
        <taxon>Pseudomonadati</taxon>
        <taxon>Pseudomonadota</taxon>
        <taxon>Alphaproteobacteria</taxon>
        <taxon>Hyphomicrobiales</taxon>
        <taxon>Kaistiaceae</taxon>
        <taxon>Kaistia</taxon>
    </lineage>
</organism>
<name>A0ABU0M3G9_9HYPH</name>
<gene>
    <name evidence="3" type="ORF">QO015_001109</name>
</gene>
<evidence type="ECO:0000256" key="2">
    <source>
        <dbReference type="SAM" id="Phobius"/>
    </source>
</evidence>
<feature type="transmembrane region" description="Helical" evidence="2">
    <location>
        <begin position="45"/>
        <end position="66"/>
    </location>
</feature>
<reference evidence="3 4" key="1">
    <citation type="submission" date="2023-07" db="EMBL/GenBank/DDBJ databases">
        <title>Genomic Encyclopedia of Type Strains, Phase IV (KMG-IV): sequencing the most valuable type-strain genomes for metagenomic binning, comparative biology and taxonomic classification.</title>
        <authorList>
            <person name="Goeker M."/>
        </authorList>
    </citation>
    <scope>NUCLEOTIDE SEQUENCE [LARGE SCALE GENOMIC DNA]</scope>
    <source>
        <strain evidence="3 4">B1-1</strain>
    </source>
</reference>
<protein>
    <recommendedName>
        <fullName evidence="5">DUF1499 domain-containing protein</fullName>
    </recommendedName>
</protein>
<feature type="transmembrane region" description="Helical" evidence="2">
    <location>
        <begin position="12"/>
        <end position="33"/>
    </location>
</feature>
<evidence type="ECO:0008006" key="5">
    <source>
        <dbReference type="Google" id="ProtNLM"/>
    </source>
</evidence>
<feature type="region of interest" description="Disordered" evidence="1">
    <location>
        <begin position="253"/>
        <end position="283"/>
    </location>
</feature>
<keyword evidence="2" id="KW-0812">Transmembrane</keyword>
<keyword evidence="4" id="KW-1185">Reference proteome</keyword>
<dbReference type="Proteomes" id="UP001223743">
    <property type="component" value="Unassembled WGS sequence"/>
</dbReference>
<evidence type="ECO:0000313" key="4">
    <source>
        <dbReference type="Proteomes" id="UP001223743"/>
    </source>
</evidence>
<keyword evidence="2" id="KW-0472">Membrane</keyword>